<keyword evidence="10" id="KW-0119">Carbohydrate metabolism</keyword>
<comment type="catalytic activity">
    <reaction evidence="1">
        <text>Endohydrolysis of (1-&gt;4)-alpha-D-glucosidic linkages in polysaccharides containing three or more (1-&gt;4)-alpha-linked D-glucose units.</text>
        <dbReference type="EC" id="3.2.1.1"/>
    </reaction>
</comment>
<evidence type="ECO:0000256" key="4">
    <source>
        <dbReference type="ARBA" id="ARBA00012595"/>
    </source>
</evidence>
<sequence length="498" mass="54398">MLFLPLSIIFALCGQTIAASTADWRSRSIYQVLTDRYSRTDGSTTAPCNTEDRAYCGGTFQGIISHLDYIQGMGFTAIWISPVTFQVQGTTDAGEAYHGYWQQDLYQINSNFGTASDLQSLASVLHDRGMYLMVDIVVNHNGWAGDSDSVDYSAFNPFNSQDDYHPYCPIDYDNSTSLTQCWMGDSSLELVDLKTESDSVASGYQTWISQLVSEYSIDGLRIDTAMEVNRGFWSGFMSAADMFATGEYNNDDVNTVCEGQNYLPSVLNYAIYFPLFAAFSSTSGDMSALSSMVNSVKSTCSDVTALCTFSENHDQPRFASVTGDMSLAQNILSFTILADGIPIVYQGQEQHYDALGGSNDPYNREALWLSGFDTTSALYTLTAKLNALRNHAISAASDYLDYNNYVIYGDTSTIAMRKGYDGTQSISVLTNLGLDGGDDYTLSLGNTGWTSGTQVMEVLGCTSATVDDSGNLPVPMSSGYPRVYYEQSAVCDWGLCSC</sequence>
<keyword evidence="11" id="KW-0326">Glycosidase</keyword>
<dbReference type="EMBL" id="JBFMKM010000003">
    <property type="protein sequence ID" value="KAL1310491.1"/>
    <property type="molecule type" value="Genomic_DNA"/>
</dbReference>
<dbReference type="Pfam" id="PF09260">
    <property type="entry name" value="A_amylase_dom_C"/>
    <property type="match status" value="1"/>
</dbReference>
<evidence type="ECO:0000256" key="1">
    <source>
        <dbReference type="ARBA" id="ARBA00000548"/>
    </source>
</evidence>
<evidence type="ECO:0000256" key="3">
    <source>
        <dbReference type="ARBA" id="ARBA00008061"/>
    </source>
</evidence>
<feature type="domain" description="Glycosyl hydrolase family 13 catalytic" evidence="13">
    <location>
        <begin position="31"/>
        <end position="389"/>
    </location>
</feature>
<dbReference type="SUPFAM" id="SSF51445">
    <property type="entry name" value="(Trans)glycosidases"/>
    <property type="match status" value="1"/>
</dbReference>
<dbReference type="SMART" id="SM00642">
    <property type="entry name" value="Aamy"/>
    <property type="match status" value="1"/>
</dbReference>
<dbReference type="InterPro" id="IPR013780">
    <property type="entry name" value="Glyco_hydro_b"/>
</dbReference>
<evidence type="ECO:0000256" key="2">
    <source>
        <dbReference type="ARBA" id="ARBA00001913"/>
    </source>
</evidence>
<evidence type="ECO:0000313" key="14">
    <source>
        <dbReference type="EMBL" id="KAL1310491.1"/>
    </source>
</evidence>
<comment type="similarity">
    <text evidence="3">Belongs to the glycosyl hydrolase 13 family.</text>
</comment>
<dbReference type="PANTHER" id="PTHR10357:SF218">
    <property type="entry name" value="ALPHA-AMYLASE"/>
    <property type="match status" value="1"/>
</dbReference>
<dbReference type="RefSeq" id="XP_069203340.1">
    <property type="nucleotide sequence ID" value="XM_069347492.1"/>
</dbReference>
<comment type="caution">
    <text evidence="14">The sequence shown here is derived from an EMBL/GenBank/DDBJ whole genome shotgun (WGS) entry which is preliminary data.</text>
</comment>
<feature type="signal peptide" evidence="12">
    <location>
        <begin position="1"/>
        <end position="18"/>
    </location>
</feature>
<dbReference type="CDD" id="cd11319">
    <property type="entry name" value="AmyAc_euk_AmyA"/>
    <property type="match status" value="1"/>
</dbReference>
<dbReference type="Gene3D" id="3.20.20.80">
    <property type="entry name" value="Glycosidases"/>
    <property type="match status" value="1"/>
</dbReference>
<reference evidence="14 15" key="1">
    <citation type="submission" date="2024-07" db="EMBL/GenBank/DDBJ databases">
        <title>Draft sequence of the Neodothiora populina.</title>
        <authorList>
            <person name="Drown D.D."/>
            <person name="Schuette U.S."/>
            <person name="Buechlein A.B."/>
            <person name="Rusch D.R."/>
            <person name="Winton L.W."/>
            <person name="Adams G.A."/>
        </authorList>
    </citation>
    <scope>NUCLEOTIDE SEQUENCE [LARGE SCALE GENOMIC DNA]</scope>
    <source>
        <strain evidence="14 15">CPC 39397</strain>
    </source>
</reference>
<keyword evidence="15" id="KW-1185">Reference proteome</keyword>
<dbReference type="InterPro" id="IPR017853">
    <property type="entry name" value="GH"/>
</dbReference>
<dbReference type="InterPro" id="IPR006047">
    <property type="entry name" value="GH13_cat_dom"/>
</dbReference>
<evidence type="ECO:0000256" key="9">
    <source>
        <dbReference type="ARBA" id="ARBA00023180"/>
    </source>
</evidence>
<evidence type="ECO:0000256" key="11">
    <source>
        <dbReference type="ARBA" id="ARBA00023295"/>
    </source>
</evidence>
<dbReference type="PANTHER" id="PTHR10357">
    <property type="entry name" value="ALPHA-AMYLASE FAMILY MEMBER"/>
    <property type="match status" value="1"/>
</dbReference>
<keyword evidence="12" id="KW-0732">Signal</keyword>
<accession>A0ABR3PLQ6</accession>
<keyword evidence="6" id="KW-0378">Hydrolase</keyword>
<keyword evidence="5" id="KW-0479">Metal-binding</keyword>
<evidence type="ECO:0000256" key="12">
    <source>
        <dbReference type="SAM" id="SignalP"/>
    </source>
</evidence>
<comment type="cofactor">
    <cofactor evidence="2">
        <name>Ca(2+)</name>
        <dbReference type="ChEBI" id="CHEBI:29108"/>
    </cofactor>
</comment>
<evidence type="ECO:0000256" key="6">
    <source>
        <dbReference type="ARBA" id="ARBA00022801"/>
    </source>
</evidence>
<evidence type="ECO:0000256" key="5">
    <source>
        <dbReference type="ARBA" id="ARBA00022723"/>
    </source>
</evidence>
<organism evidence="14 15">
    <name type="scientific">Neodothiora populina</name>
    <dbReference type="NCBI Taxonomy" id="2781224"/>
    <lineage>
        <taxon>Eukaryota</taxon>
        <taxon>Fungi</taxon>
        <taxon>Dikarya</taxon>
        <taxon>Ascomycota</taxon>
        <taxon>Pezizomycotina</taxon>
        <taxon>Dothideomycetes</taxon>
        <taxon>Dothideomycetidae</taxon>
        <taxon>Dothideales</taxon>
        <taxon>Dothioraceae</taxon>
        <taxon>Neodothiora</taxon>
    </lineage>
</organism>
<evidence type="ECO:0000259" key="13">
    <source>
        <dbReference type="SMART" id="SM00642"/>
    </source>
</evidence>
<dbReference type="SUPFAM" id="SSF51011">
    <property type="entry name" value="Glycosyl hydrolase domain"/>
    <property type="match status" value="1"/>
</dbReference>
<evidence type="ECO:0000256" key="7">
    <source>
        <dbReference type="ARBA" id="ARBA00022837"/>
    </source>
</evidence>
<dbReference type="GeneID" id="95974482"/>
<evidence type="ECO:0000256" key="10">
    <source>
        <dbReference type="ARBA" id="ARBA00023277"/>
    </source>
</evidence>
<evidence type="ECO:0000313" key="15">
    <source>
        <dbReference type="Proteomes" id="UP001562354"/>
    </source>
</evidence>
<protein>
    <recommendedName>
        <fullName evidence="4">alpha-amylase</fullName>
        <ecNumber evidence="4">3.2.1.1</ecNumber>
    </recommendedName>
</protein>
<feature type="chain" id="PRO_5045713363" description="alpha-amylase" evidence="12">
    <location>
        <begin position="19"/>
        <end position="498"/>
    </location>
</feature>
<dbReference type="PIRSF" id="PIRSF001024">
    <property type="entry name" value="Alph-amyl_fung"/>
    <property type="match status" value="1"/>
</dbReference>
<name>A0ABR3PLQ6_9PEZI</name>
<dbReference type="EC" id="3.2.1.1" evidence="4"/>
<keyword evidence="7" id="KW-0106">Calcium</keyword>
<evidence type="ECO:0000256" key="8">
    <source>
        <dbReference type="ARBA" id="ARBA00023157"/>
    </source>
</evidence>
<dbReference type="Pfam" id="PF00128">
    <property type="entry name" value="Alpha-amylase"/>
    <property type="match status" value="1"/>
</dbReference>
<dbReference type="InterPro" id="IPR013777">
    <property type="entry name" value="A-amylase-like"/>
</dbReference>
<keyword evidence="9" id="KW-0325">Glycoprotein</keyword>
<keyword evidence="8" id="KW-1015">Disulfide bond</keyword>
<proteinExistence type="inferred from homology"/>
<dbReference type="Gene3D" id="2.60.40.1180">
    <property type="entry name" value="Golgi alpha-mannosidase II"/>
    <property type="match status" value="1"/>
</dbReference>
<gene>
    <name evidence="14" type="ORF">AAFC00_000779</name>
</gene>
<dbReference type="Proteomes" id="UP001562354">
    <property type="component" value="Unassembled WGS sequence"/>
</dbReference>
<dbReference type="InterPro" id="IPR015340">
    <property type="entry name" value="A_amylase_C_dom"/>
</dbReference>